<dbReference type="SUPFAM" id="SSF50129">
    <property type="entry name" value="GroES-like"/>
    <property type="match status" value="1"/>
</dbReference>
<dbReference type="Pfam" id="PF08240">
    <property type="entry name" value="ADH_N"/>
    <property type="match status" value="1"/>
</dbReference>
<dbReference type="EMBL" id="CP059321">
    <property type="protein sequence ID" value="QTH25037.1"/>
    <property type="molecule type" value="Genomic_DNA"/>
</dbReference>
<accession>A0A975D8S4</accession>
<keyword evidence="2 5" id="KW-0479">Metal-binding</keyword>
<evidence type="ECO:0000256" key="1">
    <source>
        <dbReference type="ARBA" id="ARBA00001947"/>
    </source>
</evidence>
<proteinExistence type="inferred from homology"/>
<dbReference type="InterPro" id="IPR006311">
    <property type="entry name" value="TAT_signal"/>
</dbReference>
<dbReference type="InterPro" id="IPR002328">
    <property type="entry name" value="ADH_Zn_CS"/>
</dbReference>
<dbReference type="SUPFAM" id="SSF51735">
    <property type="entry name" value="NAD(P)-binding Rossmann-fold domains"/>
    <property type="match status" value="1"/>
</dbReference>
<dbReference type="AlphaFoldDB" id="A0A975D8S4"/>
<feature type="domain" description="Enoyl reductase (ER)" evidence="6">
    <location>
        <begin position="60"/>
        <end position="386"/>
    </location>
</feature>
<dbReference type="Gene3D" id="3.40.50.720">
    <property type="entry name" value="NAD(P)-binding Rossmann-like Domain"/>
    <property type="match status" value="1"/>
</dbReference>
<evidence type="ECO:0000256" key="4">
    <source>
        <dbReference type="ARBA" id="ARBA00023002"/>
    </source>
</evidence>
<organism evidence="7 8">
    <name type="scientific">Rhizorhabdus wittichii</name>
    <dbReference type="NCBI Taxonomy" id="160791"/>
    <lineage>
        <taxon>Bacteria</taxon>
        <taxon>Pseudomonadati</taxon>
        <taxon>Pseudomonadota</taxon>
        <taxon>Alphaproteobacteria</taxon>
        <taxon>Sphingomonadales</taxon>
        <taxon>Sphingomonadaceae</taxon>
        <taxon>Rhizorhabdus</taxon>
    </lineage>
</organism>
<dbReference type="SMART" id="SM00829">
    <property type="entry name" value="PKS_ER"/>
    <property type="match status" value="1"/>
</dbReference>
<dbReference type="InterPro" id="IPR047109">
    <property type="entry name" value="CAD-like"/>
</dbReference>
<dbReference type="GO" id="GO:0008106">
    <property type="term" value="F:alcohol dehydrogenase (NADP+) activity"/>
    <property type="evidence" value="ECO:0007669"/>
    <property type="project" value="UniProtKB-ARBA"/>
</dbReference>
<evidence type="ECO:0000256" key="5">
    <source>
        <dbReference type="RuleBase" id="RU361277"/>
    </source>
</evidence>
<dbReference type="Gene3D" id="3.90.180.10">
    <property type="entry name" value="Medium-chain alcohol dehydrogenases, catalytic domain"/>
    <property type="match status" value="1"/>
</dbReference>
<dbReference type="PANTHER" id="PTHR42683">
    <property type="entry name" value="ALDEHYDE REDUCTASE"/>
    <property type="match status" value="1"/>
</dbReference>
<reference evidence="7" key="1">
    <citation type="submission" date="2020-07" db="EMBL/GenBank/DDBJ databases">
        <authorList>
            <person name="Camacho E."/>
        </authorList>
    </citation>
    <scope>NUCLEOTIDE SEQUENCE</scope>
    <source>
        <strain evidence="7">MPO218</strain>
        <plasmid evidence="7">pUPO218</plasmid>
    </source>
</reference>
<dbReference type="InterPro" id="IPR036291">
    <property type="entry name" value="NAD(P)-bd_dom_sf"/>
</dbReference>
<dbReference type="InterPro" id="IPR013149">
    <property type="entry name" value="ADH-like_C"/>
</dbReference>
<keyword evidence="4" id="KW-0560">Oxidoreductase</keyword>
<evidence type="ECO:0000256" key="3">
    <source>
        <dbReference type="ARBA" id="ARBA00022833"/>
    </source>
</evidence>
<dbReference type="InterPro" id="IPR020843">
    <property type="entry name" value="ER"/>
</dbReference>
<keyword evidence="3 5" id="KW-0862">Zinc</keyword>
<dbReference type="GO" id="GO:0008270">
    <property type="term" value="F:zinc ion binding"/>
    <property type="evidence" value="ECO:0007669"/>
    <property type="project" value="InterPro"/>
</dbReference>
<evidence type="ECO:0000313" key="7">
    <source>
        <dbReference type="EMBL" id="QTH25037.1"/>
    </source>
</evidence>
<dbReference type="FunFam" id="3.40.50.720:FF:000022">
    <property type="entry name" value="Cinnamyl alcohol dehydrogenase"/>
    <property type="match status" value="1"/>
</dbReference>
<keyword evidence="7" id="KW-0614">Plasmid</keyword>
<dbReference type="Proteomes" id="UP000664914">
    <property type="component" value="Plasmid pUPO218"/>
</dbReference>
<comment type="similarity">
    <text evidence="5">Belongs to the zinc-containing alcohol dehydrogenase family.</text>
</comment>
<reference evidence="7" key="2">
    <citation type="submission" date="2021-04" db="EMBL/GenBank/DDBJ databases">
        <title>Isolation and genomic analysis of the ibuprofen-degrading bacterium Sphingomonas strain MPO218.</title>
        <authorList>
            <person name="Aulestia M."/>
            <person name="Flores A."/>
            <person name="Mangas E.L."/>
            <person name="Perez-Pulido A.J."/>
            <person name="Santero E."/>
            <person name="Camacho E.M."/>
        </authorList>
    </citation>
    <scope>NUCLEOTIDE SEQUENCE</scope>
    <source>
        <strain evidence="7">MPO218</strain>
        <plasmid evidence="7">pUPO218</plasmid>
    </source>
</reference>
<geneLocation type="plasmid" evidence="7 8">
    <name>pUPO218</name>
</geneLocation>
<dbReference type="InterPro" id="IPR011032">
    <property type="entry name" value="GroES-like_sf"/>
</dbReference>
<dbReference type="Pfam" id="PF00107">
    <property type="entry name" value="ADH_zinc_N"/>
    <property type="match status" value="1"/>
</dbReference>
<evidence type="ECO:0000313" key="8">
    <source>
        <dbReference type="Proteomes" id="UP000664914"/>
    </source>
</evidence>
<name>A0A975D8S4_9SPHN</name>
<sequence length="392" mass="41803">MEQPVHSRLPGDDRRAFLKGALATGAVATVATLAQEAVAATGKAAKTVRTVGLAKSAIDKPFERFEFRRRSPGADDVLIDILYCGVCHTDIHFLDGSFGPLRSTLVPGHEMVGRVREVGASVSQFKVGDLAGVGTMIDSCGTCRYCLAGLEPYCQTGFTPTYGVTPTGVIQGGYASNIVVKERFALKIDPRVNLAATAPLLCAGITTYSPMRYWDIKQGKKVAIVGFGGLGHVALKLAVDAGADTSIFSTTAGKQDAAMKMGAQRFFEWNSASDFPALRNEFDYILSTVPAGYDMGIFLPLLAVDGTLSNVGTLGLMEKPLNNGLLLGGRRRITGSAVGGIAETQQLLDHCAARNIAADIELIGSDRIDEAFRRVAAKDVRFRFVLDMARFA</sequence>
<comment type="cofactor">
    <cofactor evidence="1 5">
        <name>Zn(2+)</name>
        <dbReference type="ChEBI" id="CHEBI:29105"/>
    </cofactor>
</comment>
<protein>
    <submittedName>
        <fullName evidence="7">NAD(P)-dependent alcohol dehydrogenase</fullName>
    </submittedName>
</protein>
<evidence type="ECO:0000259" key="6">
    <source>
        <dbReference type="SMART" id="SM00829"/>
    </source>
</evidence>
<dbReference type="CDD" id="cd05283">
    <property type="entry name" value="CAD1"/>
    <property type="match status" value="1"/>
</dbReference>
<evidence type="ECO:0000256" key="2">
    <source>
        <dbReference type="ARBA" id="ARBA00022723"/>
    </source>
</evidence>
<dbReference type="PROSITE" id="PS51318">
    <property type="entry name" value="TAT"/>
    <property type="match status" value="1"/>
</dbReference>
<dbReference type="PROSITE" id="PS00059">
    <property type="entry name" value="ADH_ZINC"/>
    <property type="match status" value="1"/>
</dbReference>
<gene>
    <name evidence="7" type="ORF">HRJ34_28535</name>
</gene>
<dbReference type="InterPro" id="IPR013154">
    <property type="entry name" value="ADH-like_N"/>
</dbReference>